<feature type="transmembrane region" description="Helical" evidence="13">
    <location>
        <begin position="36"/>
        <end position="55"/>
    </location>
</feature>
<evidence type="ECO:0000256" key="3">
    <source>
        <dbReference type="ARBA" id="ARBA00008919"/>
    </source>
</evidence>
<dbReference type="AlphaFoldDB" id="A0A6P8CD76"/>
<evidence type="ECO:0000256" key="8">
    <source>
        <dbReference type="ARBA" id="ARBA00022989"/>
    </source>
</evidence>
<evidence type="ECO:0000256" key="1">
    <source>
        <dbReference type="ARBA" id="ARBA00004447"/>
    </source>
</evidence>
<dbReference type="GO" id="GO:0008417">
    <property type="term" value="F:fucosyltransferase activity"/>
    <property type="evidence" value="ECO:0007669"/>
    <property type="project" value="InterPro"/>
</dbReference>
<evidence type="ECO:0000256" key="9">
    <source>
        <dbReference type="ARBA" id="ARBA00023034"/>
    </source>
</evidence>
<evidence type="ECO:0000256" key="10">
    <source>
        <dbReference type="ARBA" id="ARBA00023136"/>
    </source>
</evidence>
<feature type="domain" description="Fucosyltransferase C-terminal" evidence="15">
    <location>
        <begin position="224"/>
        <end position="402"/>
    </location>
</feature>
<organism evidence="16 17">
    <name type="scientific">Punica granatum</name>
    <name type="common">Pomegranate</name>
    <dbReference type="NCBI Taxonomy" id="22663"/>
    <lineage>
        <taxon>Eukaryota</taxon>
        <taxon>Viridiplantae</taxon>
        <taxon>Streptophyta</taxon>
        <taxon>Embryophyta</taxon>
        <taxon>Tracheophyta</taxon>
        <taxon>Spermatophyta</taxon>
        <taxon>Magnoliopsida</taxon>
        <taxon>eudicotyledons</taxon>
        <taxon>Gunneridae</taxon>
        <taxon>Pentapetalae</taxon>
        <taxon>rosids</taxon>
        <taxon>malvids</taxon>
        <taxon>Myrtales</taxon>
        <taxon>Lythraceae</taxon>
        <taxon>Punica</taxon>
    </lineage>
</organism>
<keyword evidence="16" id="KW-1185">Reference proteome</keyword>
<protein>
    <recommendedName>
        <fullName evidence="13">Fucosyltransferase</fullName>
        <ecNumber evidence="13">2.4.1.-</ecNumber>
    </recommendedName>
</protein>
<feature type="region of interest" description="Disordered" evidence="14">
    <location>
        <begin position="76"/>
        <end position="106"/>
    </location>
</feature>
<evidence type="ECO:0000256" key="6">
    <source>
        <dbReference type="ARBA" id="ARBA00022692"/>
    </source>
</evidence>
<evidence type="ECO:0000313" key="16">
    <source>
        <dbReference type="Proteomes" id="UP000515151"/>
    </source>
</evidence>
<reference evidence="16" key="1">
    <citation type="journal article" date="2020" name="Plant Biotechnol. J.">
        <title>The pomegranate (Punica granatum L.) draft genome dissects genetic divergence between soft- and hard-seeded cultivars.</title>
        <authorList>
            <person name="Luo X."/>
            <person name="Li H."/>
            <person name="Wu Z."/>
            <person name="Yao W."/>
            <person name="Zhao P."/>
            <person name="Cao D."/>
            <person name="Yu H."/>
            <person name="Li K."/>
            <person name="Poudel K."/>
            <person name="Zhao D."/>
            <person name="Zhang F."/>
            <person name="Xia X."/>
            <person name="Chen L."/>
            <person name="Wang Q."/>
            <person name="Jing D."/>
            <person name="Cao S."/>
        </authorList>
    </citation>
    <scope>NUCLEOTIDE SEQUENCE [LARGE SCALE GENOMIC DNA]</scope>
    <source>
        <strain evidence="16">cv. Tunisia</strain>
    </source>
</reference>
<feature type="region of interest" description="Disordered" evidence="14">
    <location>
        <begin position="1"/>
        <end position="29"/>
    </location>
</feature>
<dbReference type="RefSeq" id="XP_031381867.1">
    <property type="nucleotide sequence ID" value="XM_031526007.1"/>
</dbReference>
<dbReference type="GeneID" id="116196337"/>
<evidence type="ECO:0000259" key="15">
    <source>
        <dbReference type="Pfam" id="PF00852"/>
    </source>
</evidence>
<gene>
    <name evidence="17" type="primary">LOC116196337</name>
</gene>
<keyword evidence="9 13" id="KW-0333">Golgi apparatus</keyword>
<comment type="subcellular location">
    <subcellularLocation>
        <location evidence="1 13">Golgi apparatus</location>
        <location evidence="1 13">Golgi stack membrane</location>
        <topology evidence="1 13">Single-pass type II membrane protein</topology>
    </subcellularLocation>
</comment>
<evidence type="ECO:0000256" key="4">
    <source>
        <dbReference type="ARBA" id="ARBA00022676"/>
    </source>
</evidence>
<evidence type="ECO:0000256" key="13">
    <source>
        <dbReference type="RuleBase" id="RU003832"/>
    </source>
</evidence>
<evidence type="ECO:0000256" key="11">
    <source>
        <dbReference type="ARBA" id="ARBA00023180"/>
    </source>
</evidence>
<keyword evidence="8 13" id="KW-1133">Transmembrane helix</keyword>
<dbReference type="GO" id="GO:0032580">
    <property type="term" value="C:Golgi cisterna membrane"/>
    <property type="evidence" value="ECO:0007669"/>
    <property type="project" value="UniProtKB-SubCell"/>
</dbReference>
<keyword evidence="11" id="KW-0325">Glycoprotein</keyword>
<dbReference type="EC" id="2.4.1.-" evidence="13"/>
<dbReference type="SUPFAM" id="SSF53756">
    <property type="entry name" value="UDP-Glycosyltransferase/glycogen phosphorylase"/>
    <property type="match status" value="1"/>
</dbReference>
<proteinExistence type="inferred from homology"/>
<dbReference type="FunFam" id="3.40.50.11660:FF:000005">
    <property type="entry name" value="Glycoprotein 3-alpha-L-fucosyltransferase A"/>
    <property type="match status" value="1"/>
</dbReference>
<dbReference type="UniPathway" id="UPA00378"/>
<comment type="pathway">
    <text evidence="2">Protein modification; protein glycosylation.</text>
</comment>
<dbReference type="Proteomes" id="UP000515151">
    <property type="component" value="Chromosome 2"/>
</dbReference>
<dbReference type="PANTHER" id="PTHR11929">
    <property type="entry name" value="ALPHA- 1,3 -FUCOSYLTRANSFERASE"/>
    <property type="match status" value="1"/>
</dbReference>
<evidence type="ECO:0000256" key="7">
    <source>
        <dbReference type="ARBA" id="ARBA00022968"/>
    </source>
</evidence>
<sequence length="527" mass="59292">MEKLRAVGSNQRGARESLPIANGNPQQQPKKKCSNLMPLFVLLVVVAEIAFLGRLDMAKNSAVVDSWADLFHRSPPTTELAVGGGDDLPLPVGTEDRSSEPEAENCEEWLEREDRVVYSRDFNKDPIWVSGAEKEWKSCSVGCSFGYSIEKKPDAAFGIPQAGGTASVLRSMESAQYYMENNIAQARRRGFDIVMTTSLSSDVPVGYFSWAEYDIMAPVQPKTEKALAAAFISNCGARNFRLQALEALEKTKIKIDSYGGCHRNRDGRALLAVDKVETLKRYKFSLAFENSNEEDYVTEKFFQSLVAGSVPVVIGAPNIQDFAPAPGSILHIKELSDVSEVAKTMNYLSENPEAYNETLRSSDGCMYIRWKYEGPSDSFKALVDMAAVHSSCRLCIHLATAIWEKEEKSLSFKKRPCKCTRGSETVYHLYVRERGRFEMESIFLRKLTLEALESAVLKKFTYLKHMPIWKEERPESIRGGNKLKVYRIYPLGLTQRQALYTFRFNSDSDLKAHIKSNPCAKFEVVFV</sequence>
<dbReference type="InterPro" id="IPR055270">
    <property type="entry name" value="Glyco_tran_10_C"/>
</dbReference>
<evidence type="ECO:0000256" key="12">
    <source>
        <dbReference type="ARBA" id="ARBA00023316"/>
    </source>
</evidence>
<evidence type="ECO:0000256" key="2">
    <source>
        <dbReference type="ARBA" id="ARBA00004922"/>
    </source>
</evidence>
<reference evidence="17" key="2">
    <citation type="submission" date="2025-08" db="UniProtKB">
        <authorList>
            <consortium name="RefSeq"/>
        </authorList>
    </citation>
    <scope>IDENTIFICATION</scope>
    <source>
        <tissue evidence="17">Leaf</tissue>
    </source>
</reference>
<keyword evidence="4 13" id="KW-0328">Glycosyltransferase</keyword>
<dbReference type="InterPro" id="IPR038577">
    <property type="entry name" value="GT10-like_C_sf"/>
</dbReference>
<dbReference type="OrthoDB" id="427096at2759"/>
<dbReference type="Pfam" id="PF00852">
    <property type="entry name" value="Glyco_transf_10"/>
    <property type="match status" value="1"/>
</dbReference>
<keyword evidence="10 13" id="KW-0472">Membrane</keyword>
<dbReference type="Gene3D" id="3.40.50.11660">
    <property type="entry name" value="Glycosyl transferase family 10, C-terminal domain"/>
    <property type="match status" value="1"/>
</dbReference>
<evidence type="ECO:0000256" key="14">
    <source>
        <dbReference type="SAM" id="MobiDB-lite"/>
    </source>
</evidence>
<evidence type="ECO:0000313" key="17">
    <source>
        <dbReference type="RefSeq" id="XP_031381867.1"/>
    </source>
</evidence>
<keyword evidence="5 13" id="KW-0808">Transferase</keyword>
<accession>A0A6P8CD76</accession>
<dbReference type="InterPro" id="IPR001503">
    <property type="entry name" value="Glyco_trans_10"/>
</dbReference>
<comment type="similarity">
    <text evidence="3 13">Belongs to the glycosyltransferase 10 family.</text>
</comment>
<keyword evidence="6 13" id="KW-0812">Transmembrane</keyword>
<evidence type="ECO:0000256" key="5">
    <source>
        <dbReference type="ARBA" id="ARBA00022679"/>
    </source>
</evidence>
<keyword evidence="12" id="KW-0961">Cell wall biogenesis/degradation</keyword>
<dbReference type="GO" id="GO:0071555">
    <property type="term" value="P:cell wall organization"/>
    <property type="evidence" value="ECO:0007669"/>
    <property type="project" value="UniProtKB-KW"/>
</dbReference>
<keyword evidence="7" id="KW-0735">Signal-anchor</keyword>
<name>A0A6P8CD76_PUNGR</name>
<dbReference type="PANTHER" id="PTHR11929:SF220">
    <property type="entry name" value="FUCOSYLTRANSFERASE"/>
    <property type="match status" value="1"/>
</dbReference>